<dbReference type="AlphaFoldDB" id="A0A4P2VL41"/>
<proteinExistence type="predicted"/>
<dbReference type="InterPro" id="IPR012337">
    <property type="entry name" value="RNaseH-like_sf"/>
</dbReference>
<dbReference type="NCBIfam" id="NF033516">
    <property type="entry name" value="transpos_IS3"/>
    <property type="match status" value="1"/>
</dbReference>
<dbReference type="PROSITE" id="PS50994">
    <property type="entry name" value="INTEGRASE"/>
    <property type="match status" value="1"/>
</dbReference>
<dbReference type="InterPro" id="IPR001584">
    <property type="entry name" value="Integrase_cat-core"/>
</dbReference>
<dbReference type="SUPFAM" id="SSF53098">
    <property type="entry name" value="Ribonuclease H-like"/>
    <property type="match status" value="1"/>
</dbReference>
<dbReference type="PANTHER" id="PTHR46889">
    <property type="entry name" value="TRANSPOSASE INSF FOR INSERTION SEQUENCE IS3B-RELATED"/>
    <property type="match status" value="1"/>
</dbReference>
<gene>
    <name evidence="2" type="ORF">JCM31447_05060</name>
</gene>
<dbReference type="InterPro" id="IPR050900">
    <property type="entry name" value="Transposase_IS3/IS150/IS904"/>
</dbReference>
<dbReference type="Pfam" id="PF13276">
    <property type="entry name" value="HTH_21"/>
    <property type="match status" value="1"/>
</dbReference>
<evidence type="ECO:0000259" key="1">
    <source>
        <dbReference type="PROSITE" id="PS50994"/>
    </source>
</evidence>
<feature type="domain" description="Integrase catalytic" evidence="1">
    <location>
        <begin position="100"/>
        <end position="269"/>
    </location>
</feature>
<dbReference type="Gene3D" id="3.30.420.10">
    <property type="entry name" value="Ribonuclease H-like superfamily/Ribonuclease H"/>
    <property type="match status" value="1"/>
</dbReference>
<evidence type="ECO:0000313" key="3">
    <source>
        <dbReference type="Proteomes" id="UP000291236"/>
    </source>
</evidence>
<name>A0A4P2VL41_FLUSA</name>
<dbReference type="InterPro" id="IPR036397">
    <property type="entry name" value="RNaseH_sf"/>
</dbReference>
<organism evidence="2 3">
    <name type="scientific">Fluviispira sanaruensis</name>
    <dbReference type="NCBI Taxonomy" id="2493639"/>
    <lineage>
        <taxon>Bacteria</taxon>
        <taxon>Pseudomonadati</taxon>
        <taxon>Bdellovibrionota</taxon>
        <taxon>Oligoflexia</taxon>
        <taxon>Silvanigrellales</taxon>
        <taxon>Silvanigrellaceae</taxon>
        <taxon>Fluviispira</taxon>
    </lineage>
</organism>
<sequence length="298" mass="35370">MIEEGNSTISILRQCKILGVPRSSFYYKPVEKGDSDIKAMNLIDEIFTKYPFYGRRKINKYLCKIEDMQISIKKVDRLIRLMELQAIYLKKNLSIRNLEHKKYPYLLSGMDISEVNQVWNTDINYIRLVKNFVYLCALIEWHSRYILSWKLSNTLDTAICLEALEEALKRGKPRIFNTDRGSQFSRNEFTNRLLIEDVEISMDGRGHALDNIFVERFWRSLKYENIYPNSYETFLDTKIGISYYFRFYNNDRPHKTLDYNTQELVHWKRNTTPGGLHEDYFSLNGLRSSEACSHVMHS</sequence>
<dbReference type="InterPro" id="IPR025948">
    <property type="entry name" value="HTH-like_dom"/>
</dbReference>
<dbReference type="KEGG" id="sbf:JCM31447_05060"/>
<accession>A0A4P2VL41</accession>
<protein>
    <submittedName>
        <fullName evidence="2">DDE domain-containing protein</fullName>
    </submittedName>
</protein>
<evidence type="ECO:0000313" key="2">
    <source>
        <dbReference type="EMBL" id="BBH52069.1"/>
    </source>
</evidence>
<dbReference type="EMBL" id="AP019368">
    <property type="protein sequence ID" value="BBH52069.1"/>
    <property type="molecule type" value="Genomic_DNA"/>
</dbReference>
<keyword evidence="3" id="KW-1185">Reference proteome</keyword>
<dbReference type="PANTHER" id="PTHR46889:SF4">
    <property type="entry name" value="TRANSPOSASE INSO FOR INSERTION SEQUENCE ELEMENT IS911B-RELATED"/>
    <property type="match status" value="1"/>
</dbReference>
<reference evidence="2 3" key="1">
    <citation type="submission" date="2018-12" db="EMBL/GenBank/DDBJ databases">
        <title>Rubrispira sanarue gen. nov., sp., nov., a member of the order Silvanigrellales, isolated from a brackish lake in Hamamatsu Japan.</title>
        <authorList>
            <person name="Maejima Y."/>
            <person name="Iino T."/>
            <person name="Muraguchi Y."/>
            <person name="Fukuda K."/>
            <person name="Nojiri H."/>
            <person name="Ohkuma M."/>
            <person name="Moriuchi R."/>
            <person name="Dohra H."/>
            <person name="Kimbara K."/>
            <person name="Shintani M."/>
        </authorList>
    </citation>
    <scope>NUCLEOTIDE SEQUENCE [LARGE SCALE GENOMIC DNA]</scope>
    <source>
        <strain evidence="2 3">RF1110005</strain>
    </source>
</reference>
<dbReference type="Pfam" id="PF00665">
    <property type="entry name" value="rve"/>
    <property type="match status" value="1"/>
</dbReference>
<dbReference type="Proteomes" id="UP000291236">
    <property type="component" value="Chromosome"/>
</dbReference>
<dbReference type="InterPro" id="IPR048020">
    <property type="entry name" value="Transpos_IS3"/>
</dbReference>
<dbReference type="GO" id="GO:0015074">
    <property type="term" value="P:DNA integration"/>
    <property type="evidence" value="ECO:0007669"/>
    <property type="project" value="InterPro"/>
</dbReference>
<dbReference type="GO" id="GO:0003676">
    <property type="term" value="F:nucleic acid binding"/>
    <property type="evidence" value="ECO:0007669"/>
    <property type="project" value="InterPro"/>
</dbReference>